<protein>
    <submittedName>
        <fullName evidence="2">Uncharacterized protein</fullName>
    </submittedName>
</protein>
<keyword evidence="1" id="KW-0812">Transmembrane</keyword>
<name>A0A9P5X4N0_9AGAR</name>
<reference evidence="2" key="1">
    <citation type="submission" date="2020-11" db="EMBL/GenBank/DDBJ databases">
        <authorList>
            <consortium name="DOE Joint Genome Institute"/>
            <person name="Ahrendt S."/>
            <person name="Riley R."/>
            <person name="Andreopoulos W."/>
            <person name="Labutti K."/>
            <person name="Pangilinan J."/>
            <person name="Ruiz-Duenas F.J."/>
            <person name="Barrasa J.M."/>
            <person name="Sanchez-Garcia M."/>
            <person name="Camarero S."/>
            <person name="Miyauchi S."/>
            <person name="Serrano A."/>
            <person name="Linde D."/>
            <person name="Babiker R."/>
            <person name="Drula E."/>
            <person name="Ayuso-Fernandez I."/>
            <person name="Pacheco R."/>
            <person name="Padilla G."/>
            <person name="Ferreira P."/>
            <person name="Barriuso J."/>
            <person name="Kellner H."/>
            <person name="Castanera R."/>
            <person name="Alfaro M."/>
            <person name="Ramirez L."/>
            <person name="Pisabarro A.G."/>
            <person name="Kuo A."/>
            <person name="Tritt A."/>
            <person name="Lipzen A."/>
            <person name="He G."/>
            <person name="Yan M."/>
            <person name="Ng V."/>
            <person name="Cullen D."/>
            <person name="Martin F."/>
            <person name="Rosso M.-N."/>
            <person name="Henrissat B."/>
            <person name="Hibbett D."/>
            <person name="Martinez A.T."/>
            <person name="Grigoriev I.V."/>
        </authorList>
    </citation>
    <scope>NUCLEOTIDE SEQUENCE</scope>
    <source>
        <strain evidence="2">MF-IS2</strain>
    </source>
</reference>
<dbReference type="Proteomes" id="UP000807342">
    <property type="component" value="Unassembled WGS sequence"/>
</dbReference>
<organism evidence="2 3">
    <name type="scientific">Macrolepiota fuliginosa MF-IS2</name>
    <dbReference type="NCBI Taxonomy" id="1400762"/>
    <lineage>
        <taxon>Eukaryota</taxon>
        <taxon>Fungi</taxon>
        <taxon>Dikarya</taxon>
        <taxon>Basidiomycota</taxon>
        <taxon>Agaricomycotina</taxon>
        <taxon>Agaricomycetes</taxon>
        <taxon>Agaricomycetidae</taxon>
        <taxon>Agaricales</taxon>
        <taxon>Agaricineae</taxon>
        <taxon>Agaricaceae</taxon>
        <taxon>Macrolepiota</taxon>
    </lineage>
</organism>
<sequence>MLLQNEQSYAFFHGYIPIISLPAFFVFFMPVYAILAPLSRFPNMYVSSPARS</sequence>
<keyword evidence="3" id="KW-1185">Reference proteome</keyword>
<keyword evidence="1" id="KW-0472">Membrane</keyword>
<comment type="caution">
    <text evidence="2">The sequence shown here is derived from an EMBL/GenBank/DDBJ whole genome shotgun (WGS) entry which is preliminary data.</text>
</comment>
<evidence type="ECO:0000313" key="2">
    <source>
        <dbReference type="EMBL" id="KAF9443564.1"/>
    </source>
</evidence>
<evidence type="ECO:0000313" key="3">
    <source>
        <dbReference type="Proteomes" id="UP000807342"/>
    </source>
</evidence>
<dbReference type="AlphaFoldDB" id="A0A9P5X4N0"/>
<dbReference type="EMBL" id="MU151459">
    <property type="protein sequence ID" value="KAF9443564.1"/>
    <property type="molecule type" value="Genomic_DNA"/>
</dbReference>
<evidence type="ECO:0000256" key="1">
    <source>
        <dbReference type="SAM" id="Phobius"/>
    </source>
</evidence>
<gene>
    <name evidence="2" type="ORF">P691DRAFT_808746</name>
</gene>
<accession>A0A9P5X4N0</accession>
<feature type="transmembrane region" description="Helical" evidence="1">
    <location>
        <begin position="12"/>
        <end position="35"/>
    </location>
</feature>
<keyword evidence="1" id="KW-1133">Transmembrane helix</keyword>
<proteinExistence type="predicted"/>